<reference evidence="5 6" key="1">
    <citation type="submission" date="2019-03" db="EMBL/GenBank/DDBJ databases">
        <title>Genomic Encyclopedia of Type Strains, Phase IV (KMG-IV): sequencing the most valuable type-strain genomes for metagenomic binning, comparative biology and taxonomic classification.</title>
        <authorList>
            <person name="Goeker M."/>
        </authorList>
    </citation>
    <scope>NUCLEOTIDE SEQUENCE [LARGE SCALE GENOMIC DNA]</scope>
    <source>
        <strain evidence="5 6">DSM 19377</strain>
    </source>
</reference>
<dbReference type="PANTHER" id="PTHR43464">
    <property type="entry name" value="METHYLTRANSFERASE"/>
    <property type="match status" value="1"/>
</dbReference>
<keyword evidence="3" id="KW-0949">S-adenosyl-L-methionine</keyword>
<proteinExistence type="predicted"/>
<name>A0A4R2P617_9BACL</name>
<dbReference type="InterPro" id="IPR029063">
    <property type="entry name" value="SAM-dependent_MTases_sf"/>
</dbReference>
<evidence type="ECO:0000313" key="5">
    <source>
        <dbReference type="EMBL" id="TCP29421.1"/>
    </source>
</evidence>
<gene>
    <name evidence="5" type="ORF">EV207_11042</name>
</gene>
<dbReference type="RefSeq" id="WP_132745784.1">
    <property type="nucleotide sequence ID" value="NZ_SLXK01000010.1"/>
</dbReference>
<dbReference type="Gene3D" id="3.40.50.150">
    <property type="entry name" value="Vaccinia Virus protein VP39"/>
    <property type="match status" value="1"/>
</dbReference>
<dbReference type="PANTHER" id="PTHR43464:SF19">
    <property type="entry name" value="UBIQUINONE BIOSYNTHESIS O-METHYLTRANSFERASE, MITOCHONDRIAL"/>
    <property type="match status" value="1"/>
</dbReference>
<evidence type="ECO:0000256" key="2">
    <source>
        <dbReference type="ARBA" id="ARBA00022679"/>
    </source>
</evidence>
<comment type="caution">
    <text evidence="5">The sequence shown here is derived from an EMBL/GenBank/DDBJ whole genome shotgun (WGS) entry which is preliminary data.</text>
</comment>
<dbReference type="InterPro" id="IPR013216">
    <property type="entry name" value="Methyltransf_11"/>
</dbReference>
<dbReference type="SUPFAM" id="SSF53335">
    <property type="entry name" value="S-adenosyl-L-methionine-dependent methyltransferases"/>
    <property type="match status" value="1"/>
</dbReference>
<dbReference type="CDD" id="cd02440">
    <property type="entry name" value="AdoMet_MTases"/>
    <property type="match status" value="1"/>
</dbReference>
<evidence type="ECO:0000313" key="6">
    <source>
        <dbReference type="Proteomes" id="UP000295416"/>
    </source>
</evidence>
<dbReference type="EMBL" id="SLXK01000010">
    <property type="protein sequence ID" value="TCP29421.1"/>
    <property type="molecule type" value="Genomic_DNA"/>
</dbReference>
<accession>A0A4R2P617</accession>
<sequence>MKQNKYDNENFFSSYEQMPRSVKGLEGAGEWHVLKALIPELRNKSVLDLGCGFGWHCRFARTEHASSVVGVDISEKMLQKACEKTDDPLISYLKMPIEDIDFSDSQFDVVLSSLAFHYIRSFDAICKKVFDCLKPGGAFVFSVEHPIFTSRNEQDWYVDDQGRRLHWPVDNYQLEGLRETSFLTEDVVKYHSTFATYINDVINAGFSIKAVREPMPSEDMLKNIPEMKDENRRPMFLIVSAEKEK</sequence>
<dbReference type="OrthoDB" id="9791837at2"/>
<organism evidence="5 6">
    <name type="scientific">Scopulibacillus darangshiensis</name>
    <dbReference type="NCBI Taxonomy" id="442528"/>
    <lineage>
        <taxon>Bacteria</taxon>
        <taxon>Bacillati</taxon>
        <taxon>Bacillota</taxon>
        <taxon>Bacilli</taxon>
        <taxon>Bacillales</taxon>
        <taxon>Sporolactobacillaceae</taxon>
        <taxon>Scopulibacillus</taxon>
    </lineage>
</organism>
<dbReference type="GO" id="GO:0008757">
    <property type="term" value="F:S-adenosylmethionine-dependent methyltransferase activity"/>
    <property type="evidence" value="ECO:0007669"/>
    <property type="project" value="InterPro"/>
</dbReference>
<evidence type="ECO:0000256" key="3">
    <source>
        <dbReference type="ARBA" id="ARBA00022691"/>
    </source>
</evidence>
<evidence type="ECO:0000259" key="4">
    <source>
        <dbReference type="Pfam" id="PF08241"/>
    </source>
</evidence>
<protein>
    <submittedName>
        <fullName evidence="5">Methyltransferase family protein</fullName>
    </submittedName>
</protein>
<dbReference type="GO" id="GO:0032259">
    <property type="term" value="P:methylation"/>
    <property type="evidence" value="ECO:0007669"/>
    <property type="project" value="UniProtKB-KW"/>
</dbReference>
<keyword evidence="1 5" id="KW-0489">Methyltransferase</keyword>
<evidence type="ECO:0000256" key="1">
    <source>
        <dbReference type="ARBA" id="ARBA00022603"/>
    </source>
</evidence>
<dbReference type="AlphaFoldDB" id="A0A4R2P617"/>
<dbReference type="Proteomes" id="UP000295416">
    <property type="component" value="Unassembled WGS sequence"/>
</dbReference>
<keyword evidence="6" id="KW-1185">Reference proteome</keyword>
<feature type="domain" description="Methyltransferase type 11" evidence="4">
    <location>
        <begin position="47"/>
        <end position="141"/>
    </location>
</feature>
<keyword evidence="2 5" id="KW-0808">Transferase</keyword>
<dbReference type="Pfam" id="PF08241">
    <property type="entry name" value="Methyltransf_11"/>
    <property type="match status" value="1"/>
</dbReference>